<dbReference type="Pfam" id="PF00583">
    <property type="entry name" value="Acetyltransf_1"/>
    <property type="match status" value="1"/>
</dbReference>
<dbReference type="GO" id="GO:0016747">
    <property type="term" value="F:acyltransferase activity, transferring groups other than amino-acyl groups"/>
    <property type="evidence" value="ECO:0007669"/>
    <property type="project" value="InterPro"/>
</dbReference>
<dbReference type="RefSeq" id="WP_322879268.1">
    <property type="nucleotide sequence ID" value="NZ_JAVMIP010000021.1"/>
</dbReference>
<keyword evidence="1 4" id="KW-0808">Transferase</keyword>
<dbReference type="PANTHER" id="PTHR43420">
    <property type="entry name" value="ACETYLTRANSFERASE"/>
    <property type="match status" value="1"/>
</dbReference>
<dbReference type="InterPro" id="IPR016181">
    <property type="entry name" value="Acyl_CoA_acyltransferase"/>
</dbReference>
<accession>A0AAE4FTS6</accession>
<evidence type="ECO:0000313" key="4">
    <source>
        <dbReference type="EMBL" id="MDS3862051.1"/>
    </source>
</evidence>
<dbReference type="PROSITE" id="PS51186">
    <property type="entry name" value="GNAT"/>
    <property type="match status" value="1"/>
</dbReference>
<protein>
    <submittedName>
        <fullName evidence="4">GNAT family N-acetyltransferase</fullName>
        <ecNumber evidence="4">2.3.1.-</ecNumber>
    </submittedName>
</protein>
<name>A0AAE4FTS6_9CYAN</name>
<keyword evidence="2 4" id="KW-0012">Acyltransferase</keyword>
<dbReference type="InterPro" id="IPR050680">
    <property type="entry name" value="YpeA/RimI_acetyltransf"/>
</dbReference>
<comment type="caution">
    <text evidence="4">The sequence shown here is derived from an EMBL/GenBank/DDBJ whole genome shotgun (WGS) entry which is preliminary data.</text>
</comment>
<evidence type="ECO:0000259" key="3">
    <source>
        <dbReference type="PROSITE" id="PS51186"/>
    </source>
</evidence>
<dbReference type="Gene3D" id="3.40.630.30">
    <property type="match status" value="1"/>
</dbReference>
<evidence type="ECO:0000256" key="2">
    <source>
        <dbReference type="ARBA" id="ARBA00023315"/>
    </source>
</evidence>
<organism evidence="4 5">
    <name type="scientific">Pseudocalidococcus azoricus BACA0444</name>
    <dbReference type="NCBI Taxonomy" id="2918990"/>
    <lineage>
        <taxon>Bacteria</taxon>
        <taxon>Bacillati</taxon>
        <taxon>Cyanobacteriota</taxon>
        <taxon>Cyanophyceae</taxon>
        <taxon>Acaryochloridales</taxon>
        <taxon>Thermosynechococcaceae</taxon>
        <taxon>Pseudocalidococcus</taxon>
        <taxon>Pseudocalidococcus azoricus</taxon>
    </lineage>
</organism>
<proteinExistence type="predicted"/>
<keyword evidence="5" id="KW-1185">Reference proteome</keyword>
<reference evidence="5" key="1">
    <citation type="submission" date="2023-07" db="EMBL/GenBank/DDBJ databases">
        <authorList>
            <person name="Luz R."/>
            <person name="Cordeiro R."/>
            <person name="Fonseca A."/>
            <person name="Goncalves V."/>
        </authorList>
    </citation>
    <scope>NUCLEOTIDE SEQUENCE [LARGE SCALE GENOMIC DNA]</scope>
    <source>
        <strain evidence="5">BACA0444</strain>
    </source>
</reference>
<dbReference type="SUPFAM" id="SSF55729">
    <property type="entry name" value="Acyl-CoA N-acyltransferases (Nat)"/>
    <property type="match status" value="1"/>
</dbReference>
<evidence type="ECO:0000256" key="1">
    <source>
        <dbReference type="ARBA" id="ARBA00022679"/>
    </source>
</evidence>
<dbReference type="EC" id="2.3.1.-" evidence="4"/>
<dbReference type="Proteomes" id="UP001268256">
    <property type="component" value="Unassembled WGS sequence"/>
</dbReference>
<dbReference type="PANTHER" id="PTHR43420:SF44">
    <property type="entry name" value="ACETYLTRANSFERASE YPEA"/>
    <property type="match status" value="1"/>
</dbReference>
<gene>
    <name evidence="4" type="ORF">RIF25_14710</name>
</gene>
<feature type="domain" description="N-acetyltransferase" evidence="3">
    <location>
        <begin position="4"/>
        <end position="155"/>
    </location>
</feature>
<evidence type="ECO:0000313" key="5">
    <source>
        <dbReference type="Proteomes" id="UP001268256"/>
    </source>
</evidence>
<dbReference type="AlphaFoldDB" id="A0AAE4FTS6"/>
<dbReference type="InterPro" id="IPR000182">
    <property type="entry name" value="GNAT_dom"/>
</dbReference>
<dbReference type="EMBL" id="JAVMIP010000021">
    <property type="protein sequence ID" value="MDS3862051.1"/>
    <property type="molecule type" value="Genomic_DNA"/>
</dbReference>
<sequence length="190" mass="20502">MPTLTLAPLTLAQVPAAVALDQQSLGGVWSQAQYTLEINNPISTLLGCYTPDAQTPLTEIPLWGLGCSWGIGAETHITLLAVSPEKQGQGLGTLLLWALLKLGLQQGRAWATLEVEADNQAALGLYQKFGFQEAGQRPKYYPSGTDALILWSNVSKLDLSLSPTQGNLQKYQWQLELDPNLEAINSRGTG</sequence>